<name>A0A2M8KXB6_9BACT</name>
<sequence length="345" mass="40123">MKTKICYVLNEYNENTDTHLAHTYVFLHALQNTSGVDVRIVSLKKGIYAGFFSIKNAQKNGYEIYVHYSFKGALMAWLITRIYGGHVFYWNCGMPWLYKRGLFEEKMFRFILRNTVFVTGTVGMANEYKKHYGLKEEHIRIVPNAINISQFQNDNKRDVREMLSIPQDKKVILFVHHLSRRKGAHMLPEIINHFNGREDVMFIIVGSGPEEEYLRKTLQVVQRTLHVAVRLEGCVPNKIVAQYFTASDIFLMPSEEEGFPHVLLEAMAAGIPFIASNVGGIREIIPPDFVHYTYPPNMPDMFADGLQKLLSDAKEREYISVKEREWIKRYDIFRVLPQFLALFQK</sequence>
<dbReference type="PANTHER" id="PTHR45947:SF3">
    <property type="entry name" value="SULFOQUINOVOSYL TRANSFERASE SQD2"/>
    <property type="match status" value="1"/>
</dbReference>
<dbReference type="EMBL" id="PFEF01000005">
    <property type="protein sequence ID" value="PJE64569.1"/>
    <property type="molecule type" value="Genomic_DNA"/>
</dbReference>
<organism evidence="2 3">
    <name type="scientific">Candidatus Ryanbacteria bacterium CG10_big_fil_rev_8_21_14_0_10_43_42</name>
    <dbReference type="NCBI Taxonomy" id="1974864"/>
    <lineage>
        <taxon>Bacteria</taxon>
        <taxon>Candidatus Ryaniibacteriota</taxon>
    </lineage>
</organism>
<protein>
    <recommendedName>
        <fullName evidence="1">Glycosyl transferase family 1 domain-containing protein</fullName>
    </recommendedName>
</protein>
<dbReference type="Pfam" id="PF00534">
    <property type="entry name" value="Glycos_transf_1"/>
    <property type="match status" value="1"/>
</dbReference>
<gene>
    <name evidence="2" type="ORF">COU90_01885</name>
</gene>
<dbReference type="Gene3D" id="3.40.50.2000">
    <property type="entry name" value="Glycogen Phosphorylase B"/>
    <property type="match status" value="2"/>
</dbReference>
<dbReference type="GO" id="GO:0016757">
    <property type="term" value="F:glycosyltransferase activity"/>
    <property type="evidence" value="ECO:0007669"/>
    <property type="project" value="InterPro"/>
</dbReference>
<dbReference type="PANTHER" id="PTHR45947">
    <property type="entry name" value="SULFOQUINOVOSYL TRANSFERASE SQD2"/>
    <property type="match status" value="1"/>
</dbReference>
<dbReference type="AlphaFoldDB" id="A0A2M8KXB6"/>
<dbReference type="CDD" id="cd03801">
    <property type="entry name" value="GT4_PimA-like"/>
    <property type="match status" value="1"/>
</dbReference>
<dbReference type="Proteomes" id="UP000229098">
    <property type="component" value="Unassembled WGS sequence"/>
</dbReference>
<evidence type="ECO:0000259" key="1">
    <source>
        <dbReference type="Pfam" id="PF00534"/>
    </source>
</evidence>
<dbReference type="InterPro" id="IPR050194">
    <property type="entry name" value="Glycosyltransferase_grp1"/>
</dbReference>
<feature type="domain" description="Glycosyl transferase family 1" evidence="1">
    <location>
        <begin position="157"/>
        <end position="325"/>
    </location>
</feature>
<evidence type="ECO:0000313" key="3">
    <source>
        <dbReference type="Proteomes" id="UP000229098"/>
    </source>
</evidence>
<dbReference type="SUPFAM" id="SSF53756">
    <property type="entry name" value="UDP-Glycosyltransferase/glycogen phosphorylase"/>
    <property type="match status" value="1"/>
</dbReference>
<dbReference type="InterPro" id="IPR001296">
    <property type="entry name" value="Glyco_trans_1"/>
</dbReference>
<proteinExistence type="predicted"/>
<comment type="caution">
    <text evidence="2">The sequence shown here is derived from an EMBL/GenBank/DDBJ whole genome shotgun (WGS) entry which is preliminary data.</text>
</comment>
<accession>A0A2M8KXB6</accession>
<evidence type="ECO:0000313" key="2">
    <source>
        <dbReference type="EMBL" id="PJE64569.1"/>
    </source>
</evidence>
<reference evidence="3" key="1">
    <citation type="submission" date="2017-09" db="EMBL/GenBank/DDBJ databases">
        <title>Depth-based differentiation of microbial function through sediment-hosted aquifers and enrichment of novel symbionts in the deep terrestrial subsurface.</title>
        <authorList>
            <person name="Probst A.J."/>
            <person name="Ladd B."/>
            <person name="Jarett J.K."/>
            <person name="Geller-Mcgrath D.E."/>
            <person name="Sieber C.M.K."/>
            <person name="Emerson J.B."/>
            <person name="Anantharaman K."/>
            <person name="Thomas B.C."/>
            <person name="Malmstrom R."/>
            <person name="Stieglmeier M."/>
            <person name="Klingl A."/>
            <person name="Woyke T."/>
            <person name="Ryan C.M."/>
            <person name="Banfield J.F."/>
        </authorList>
    </citation>
    <scope>NUCLEOTIDE SEQUENCE [LARGE SCALE GENOMIC DNA]</scope>
</reference>